<reference evidence="1" key="1">
    <citation type="submission" date="2023-06" db="EMBL/GenBank/DDBJ databases">
        <title>Identification of two novel mycobacterium reveal diversities and complexities of Mycobacterium gordonae clade.</title>
        <authorList>
            <person name="Matsumoto Y."/>
            <person name="Nakamura S."/>
            <person name="Motooka D."/>
            <person name="Fukushima K."/>
        </authorList>
    </citation>
    <scope>NUCLEOTIDE SEQUENCE</scope>
    <source>
        <strain evidence="1">TY812</strain>
    </source>
</reference>
<name>A0A386UCP1_9MYCO</name>
<evidence type="ECO:0000313" key="1">
    <source>
        <dbReference type="EMBL" id="MDP7738044.1"/>
    </source>
</evidence>
<gene>
    <name evidence="1" type="ORF">QXL92_25210</name>
</gene>
<accession>A0A386UCP1</accession>
<dbReference type="EMBL" id="JAUFSA010000001">
    <property type="protein sequence ID" value="MDP7738044.1"/>
    <property type="molecule type" value="Genomic_DNA"/>
</dbReference>
<dbReference type="AlphaFoldDB" id="A0A386UCP1"/>
<sequence>MSTGCRDCRAGLDHCHGTVIRHWMGRPECTEPDCVAPELFTHEFVVDCDVIGCACAESSGEVIRSAHGIGA</sequence>
<organism evidence="1 2">
    <name type="scientific">Mycobacterium paragordonae</name>
    <dbReference type="NCBI Taxonomy" id="1389713"/>
    <lineage>
        <taxon>Bacteria</taxon>
        <taxon>Bacillati</taxon>
        <taxon>Actinomycetota</taxon>
        <taxon>Actinomycetes</taxon>
        <taxon>Mycobacteriales</taxon>
        <taxon>Mycobacteriaceae</taxon>
        <taxon>Mycobacterium</taxon>
    </lineage>
</organism>
<protein>
    <submittedName>
        <fullName evidence="1">Uncharacterized protein</fullName>
    </submittedName>
</protein>
<proteinExistence type="predicted"/>
<dbReference type="Proteomes" id="UP001229081">
    <property type="component" value="Unassembled WGS sequence"/>
</dbReference>
<dbReference type="RefSeq" id="WP_082978318.1">
    <property type="nucleotide sequence ID" value="NZ_BLKX01000001.1"/>
</dbReference>
<comment type="caution">
    <text evidence="1">The sequence shown here is derived from an EMBL/GenBank/DDBJ whole genome shotgun (WGS) entry which is preliminary data.</text>
</comment>
<evidence type="ECO:0000313" key="2">
    <source>
        <dbReference type="Proteomes" id="UP001229081"/>
    </source>
</evidence>
<dbReference type="KEGG" id="mpag:C0J29_29785"/>